<dbReference type="Pfam" id="PF00078">
    <property type="entry name" value="RVT_1"/>
    <property type="match status" value="1"/>
</dbReference>
<evidence type="ECO:0000313" key="9">
    <source>
        <dbReference type="EMBL" id="GEX26148.1"/>
    </source>
</evidence>
<keyword evidence="1" id="KW-0645">Protease</keyword>
<gene>
    <name evidence="9" type="ORF">Tci_298123</name>
</gene>
<keyword evidence="6" id="KW-0378">Hydrolase</keyword>
<dbReference type="InterPro" id="IPR000477">
    <property type="entry name" value="RT_dom"/>
</dbReference>
<feature type="domain" description="Reverse transcriptase" evidence="8">
    <location>
        <begin position="272"/>
        <end position="347"/>
    </location>
</feature>
<evidence type="ECO:0000259" key="8">
    <source>
        <dbReference type="Pfam" id="PF00078"/>
    </source>
</evidence>
<dbReference type="InterPro" id="IPR043128">
    <property type="entry name" value="Rev_trsase/Diguanyl_cyclase"/>
</dbReference>
<evidence type="ECO:0000256" key="6">
    <source>
        <dbReference type="ARBA" id="ARBA00022801"/>
    </source>
</evidence>
<keyword evidence="7" id="KW-0695">RNA-directed DNA polymerase</keyword>
<evidence type="ECO:0000256" key="5">
    <source>
        <dbReference type="ARBA" id="ARBA00022759"/>
    </source>
</evidence>
<dbReference type="EMBL" id="BKCJ010098187">
    <property type="protein sequence ID" value="GEX26148.1"/>
    <property type="molecule type" value="Genomic_DNA"/>
</dbReference>
<reference evidence="9" key="1">
    <citation type="journal article" date="2019" name="Sci. Rep.">
        <title>Draft genome of Tanacetum cinerariifolium, the natural source of mosquito coil.</title>
        <authorList>
            <person name="Yamashiro T."/>
            <person name="Shiraishi A."/>
            <person name="Satake H."/>
            <person name="Nakayama K."/>
        </authorList>
    </citation>
    <scope>NUCLEOTIDE SEQUENCE</scope>
</reference>
<keyword evidence="2" id="KW-0808">Transferase</keyword>
<dbReference type="AlphaFoldDB" id="A0A699H3N0"/>
<organism evidence="9">
    <name type="scientific">Tanacetum cinerariifolium</name>
    <name type="common">Dalmatian daisy</name>
    <name type="synonym">Chrysanthemum cinerariifolium</name>
    <dbReference type="NCBI Taxonomy" id="118510"/>
    <lineage>
        <taxon>Eukaryota</taxon>
        <taxon>Viridiplantae</taxon>
        <taxon>Streptophyta</taxon>
        <taxon>Embryophyta</taxon>
        <taxon>Tracheophyta</taxon>
        <taxon>Spermatophyta</taxon>
        <taxon>Magnoliopsida</taxon>
        <taxon>eudicotyledons</taxon>
        <taxon>Gunneridae</taxon>
        <taxon>Pentapetalae</taxon>
        <taxon>asterids</taxon>
        <taxon>campanulids</taxon>
        <taxon>Asterales</taxon>
        <taxon>Asteraceae</taxon>
        <taxon>Asteroideae</taxon>
        <taxon>Anthemideae</taxon>
        <taxon>Anthemidinae</taxon>
        <taxon>Tanacetum</taxon>
    </lineage>
</organism>
<dbReference type="GO" id="GO:0008233">
    <property type="term" value="F:peptidase activity"/>
    <property type="evidence" value="ECO:0007669"/>
    <property type="project" value="UniProtKB-KW"/>
</dbReference>
<dbReference type="CDD" id="cd01647">
    <property type="entry name" value="RT_LTR"/>
    <property type="match status" value="1"/>
</dbReference>
<evidence type="ECO:0000256" key="1">
    <source>
        <dbReference type="ARBA" id="ARBA00022670"/>
    </source>
</evidence>
<dbReference type="Gene3D" id="3.30.70.270">
    <property type="match status" value="1"/>
</dbReference>
<dbReference type="GO" id="GO:0004519">
    <property type="term" value="F:endonuclease activity"/>
    <property type="evidence" value="ECO:0007669"/>
    <property type="project" value="UniProtKB-KW"/>
</dbReference>
<dbReference type="GO" id="GO:0003964">
    <property type="term" value="F:RNA-directed DNA polymerase activity"/>
    <property type="evidence" value="ECO:0007669"/>
    <property type="project" value="UniProtKB-KW"/>
</dbReference>
<evidence type="ECO:0000256" key="7">
    <source>
        <dbReference type="ARBA" id="ARBA00022918"/>
    </source>
</evidence>
<dbReference type="FunFam" id="3.10.10.10:FF:000007">
    <property type="entry name" value="Retrovirus-related Pol polyprotein from transposon 17.6-like Protein"/>
    <property type="match status" value="1"/>
</dbReference>
<evidence type="ECO:0000256" key="3">
    <source>
        <dbReference type="ARBA" id="ARBA00022695"/>
    </source>
</evidence>
<evidence type="ECO:0000256" key="2">
    <source>
        <dbReference type="ARBA" id="ARBA00022679"/>
    </source>
</evidence>
<proteinExistence type="predicted"/>
<name>A0A699H3N0_TANCI</name>
<evidence type="ECO:0000256" key="4">
    <source>
        <dbReference type="ARBA" id="ARBA00022722"/>
    </source>
</evidence>
<dbReference type="PANTHER" id="PTHR24559">
    <property type="entry name" value="TRANSPOSON TY3-I GAG-POL POLYPROTEIN"/>
    <property type="match status" value="1"/>
</dbReference>
<dbReference type="PANTHER" id="PTHR24559:SF444">
    <property type="entry name" value="REVERSE TRANSCRIPTASE DOMAIN-CONTAINING PROTEIN"/>
    <property type="match status" value="1"/>
</dbReference>
<protein>
    <recommendedName>
        <fullName evidence="8">Reverse transcriptase domain-containing protein</fullName>
    </recommendedName>
</protein>
<keyword evidence="3" id="KW-0548">Nucleotidyltransferase</keyword>
<dbReference type="Gene3D" id="3.10.10.10">
    <property type="entry name" value="HIV Type 1 Reverse Transcriptase, subunit A, domain 1"/>
    <property type="match status" value="2"/>
</dbReference>
<dbReference type="InterPro" id="IPR053134">
    <property type="entry name" value="RNA-dir_DNA_polymerase"/>
</dbReference>
<dbReference type="SUPFAM" id="SSF56672">
    <property type="entry name" value="DNA/RNA polymerases"/>
    <property type="match status" value="1"/>
</dbReference>
<accession>A0A699H3N0</accession>
<dbReference type="GO" id="GO:0006508">
    <property type="term" value="P:proteolysis"/>
    <property type="evidence" value="ECO:0007669"/>
    <property type="project" value="UniProtKB-KW"/>
</dbReference>
<sequence length="577" mass="66508">MVFNRVYDPIVRIANDYFSSTMWIDIVFIVETCYLNTLFLKTFDETDYVISYVRSHSPYSVTTLVVWLDDTYLEESKSFGKEACLDVTGISPFVGTGANSWAPGVALHNVVEKKKRKYASICEDNRYRLIPFAFSTFGEFDTEALDTLSRIKAISISHSNNAKTGAFILHRESEPPKPYANYQRKSRPWEQWESGMDWLAKLRAKIVCFKKIVQIPLSYGENLEVHEEHLSGLPPSREVEFCIDLIPGAMPVAKSPYRLAPTKMQELSNKLKELQDKVFIRPRSRYFSKIDLRSGYHQLRVREEDIPKTAFWMRYGHFEFTVMPFGLTNAPAEHKVHLKLILELLEREKLFGKFSKCEFWLQETHKDKKFELGDEKDNAFQTLNDMLCDAPILALPEGPNDFVVYCGTSNQVKANVVADALSRKEWKKPIRARAMSITIHSNIKARILEAQSEASRGAYTPAEMLKELYKQFRIKEDDGYIVWKEVSTAIAWAEVGKSKLIGPEIVQETNVKIVQIKERLKAARDRQKIYADNRRKSLELSVDDKVLLNVLVLLPHVHELLQVLVQPVFYVAIYPEP</sequence>
<keyword evidence="5" id="KW-0255">Endonuclease</keyword>
<keyword evidence="4" id="KW-0540">Nuclease</keyword>
<dbReference type="InterPro" id="IPR043502">
    <property type="entry name" value="DNA/RNA_pol_sf"/>
</dbReference>
<comment type="caution">
    <text evidence="9">The sequence shown here is derived from an EMBL/GenBank/DDBJ whole genome shotgun (WGS) entry which is preliminary data.</text>
</comment>